<reference evidence="2 3" key="1">
    <citation type="submission" date="2023-07" db="EMBL/GenBank/DDBJ databases">
        <title>Genomic Encyclopedia of Type Strains, Phase IV (KMG-IV): sequencing the most valuable type-strain genomes for metagenomic binning, comparative biology and taxonomic classification.</title>
        <authorList>
            <person name="Goeker M."/>
        </authorList>
    </citation>
    <scope>NUCLEOTIDE SEQUENCE [LARGE SCALE GENOMIC DNA]</scope>
    <source>
        <strain evidence="2 3">DSM 15448</strain>
    </source>
</reference>
<dbReference type="RefSeq" id="WP_307064912.1">
    <property type="nucleotide sequence ID" value="NZ_JAUSUP010000001.1"/>
</dbReference>
<gene>
    <name evidence="2" type="ORF">J2R98_000031</name>
</gene>
<organism evidence="2 3">
    <name type="scientific">Alkalibacillus filiformis</name>
    <dbReference type="NCBI Taxonomy" id="200990"/>
    <lineage>
        <taxon>Bacteria</taxon>
        <taxon>Bacillati</taxon>
        <taxon>Bacillota</taxon>
        <taxon>Bacilli</taxon>
        <taxon>Bacillales</taxon>
        <taxon>Bacillaceae</taxon>
        <taxon>Alkalibacillus</taxon>
    </lineage>
</organism>
<keyword evidence="1" id="KW-0812">Transmembrane</keyword>
<feature type="transmembrane region" description="Helical" evidence="1">
    <location>
        <begin position="35"/>
        <end position="58"/>
    </location>
</feature>
<evidence type="ECO:0000313" key="2">
    <source>
        <dbReference type="EMBL" id="MDQ0350228.1"/>
    </source>
</evidence>
<keyword evidence="1" id="KW-0472">Membrane</keyword>
<sequence length="134" mass="15416">MSLFTRFVTALLSALVFSIILSFSLFSLSEFWPSLFMLMMYSTLLFIRVGVGFSYLGDYVLNKLSIKQQWLYYIIGILVYAVGGVLANIYFLTSTFTYGYSADTKALLYFGIFAALLFYHVKYVVHFSFQKLEV</sequence>
<feature type="transmembrane region" description="Helical" evidence="1">
    <location>
        <begin position="7"/>
        <end position="29"/>
    </location>
</feature>
<evidence type="ECO:0000313" key="3">
    <source>
        <dbReference type="Proteomes" id="UP001236723"/>
    </source>
</evidence>
<feature type="transmembrane region" description="Helical" evidence="1">
    <location>
        <begin position="70"/>
        <end position="91"/>
    </location>
</feature>
<protein>
    <submittedName>
        <fullName evidence="2">Uncharacterized protein</fullName>
    </submittedName>
</protein>
<name>A0ABU0DP50_9BACI</name>
<keyword evidence="3" id="KW-1185">Reference proteome</keyword>
<comment type="caution">
    <text evidence="2">The sequence shown here is derived from an EMBL/GenBank/DDBJ whole genome shotgun (WGS) entry which is preliminary data.</text>
</comment>
<accession>A0ABU0DP50</accession>
<dbReference type="Proteomes" id="UP001236723">
    <property type="component" value="Unassembled WGS sequence"/>
</dbReference>
<keyword evidence="1" id="KW-1133">Transmembrane helix</keyword>
<dbReference type="EMBL" id="JAUSUP010000001">
    <property type="protein sequence ID" value="MDQ0350228.1"/>
    <property type="molecule type" value="Genomic_DNA"/>
</dbReference>
<proteinExistence type="predicted"/>
<feature type="transmembrane region" description="Helical" evidence="1">
    <location>
        <begin position="106"/>
        <end position="125"/>
    </location>
</feature>
<evidence type="ECO:0000256" key="1">
    <source>
        <dbReference type="SAM" id="Phobius"/>
    </source>
</evidence>